<dbReference type="SUPFAM" id="SSF52540">
    <property type="entry name" value="P-loop containing nucleoside triphosphate hydrolases"/>
    <property type="match status" value="1"/>
</dbReference>
<name>A0ABT1QWK4_9GAMM</name>
<gene>
    <name evidence="2" type="ORF">NM961_18300</name>
</gene>
<dbReference type="SUPFAM" id="SSF48452">
    <property type="entry name" value="TPR-like"/>
    <property type="match status" value="1"/>
</dbReference>
<evidence type="ECO:0000313" key="2">
    <source>
        <dbReference type="EMBL" id="MCQ4166669.1"/>
    </source>
</evidence>
<dbReference type="Gene3D" id="1.25.40.10">
    <property type="entry name" value="Tetratricopeptide repeat domain"/>
    <property type="match status" value="1"/>
</dbReference>
<evidence type="ECO:0000256" key="1">
    <source>
        <dbReference type="ARBA" id="ARBA00022679"/>
    </source>
</evidence>
<dbReference type="PANTHER" id="PTHR12788:SF10">
    <property type="entry name" value="PROTEIN-TYROSINE SULFOTRANSFERASE"/>
    <property type="match status" value="1"/>
</dbReference>
<keyword evidence="1" id="KW-0808">Transferase</keyword>
<dbReference type="InterPro" id="IPR026634">
    <property type="entry name" value="TPST-like"/>
</dbReference>
<dbReference type="Pfam" id="PF13469">
    <property type="entry name" value="Sulfotransfer_3"/>
    <property type="match status" value="1"/>
</dbReference>
<comment type="caution">
    <text evidence="2">The sequence shown here is derived from an EMBL/GenBank/DDBJ whole genome shotgun (WGS) entry which is preliminary data.</text>
</comment>
<dbReference type="InterPro" id="IPR027417">
    <property type="entry name" value="P-loop_NTPase"/>
</dbReference>
<accession>A0ABT1QWK4</accession>
<dbReference type="PANTHER" id="PTHR12788">
    <property type="entry name" value="PROTEIN-TYROSINE SULFOTRANSFERASE 2"/>
    <property type="match status" value="1"/>
</dbReference>
<dbReference type="Proteomes" id="UP001165498">
    <property type="component" value="Unassembled WGS sequence"/>
</dbReference>
<dbReference type="EMBL" id="JANFQO010000019">
    <property type="protein sequence ID" value="MCQ4166669.1"/>
    <property type="molecule type" value="Genomic_DNA"/>
</dbReference>
<dbReference type="RefSeq" id="WP_255915856.1">
    <property type="nucleotide sequence ID" value="NZ_JANFQO010000019.1"/>
</dbReference>
<reference evidence="2" key="1">
    <citation type="submission" date="2022-07" db="EMBL/GenBank/DDBJ databases">
        <title>Tahibacter sp., a new gammaproteobacterium isolated from the silt sample collected at pig farm.</title>
        <authorList>
            <person name="Chen H."/>
        </authorList>
    </citation>
    <scope>NUCLEOTIDE SEQUENCE</scope>
    <source>
        <strain evidence="2">P2K</strain>
    </source>
</reference>
<organism evidence="2 3">
    <name type="scientific">Tahibacter harae</name>
    <dbReference type="NCBI Taxonomy" id="2963937"/>
    <lineage>
        <taxon>Bacteria</taxon>
        <taxon>Pseudomonadati</taxon>
        <taxon>Pseudomonadota</taxon>
        <taxon>Gammaproteobacteria</taxon>
        <taxon>Lysobacterales</taxon>
        <taxon>Rhodanobacteraceae</taxon>
        <taxon>Tahibacter</taxon>
    </lineage>
</organism>
<dbReference type="InterPro" id="IPR011990">
    <property type="entry name" value="TPR-like_helical_dom_sf"/>
</dbReference>
<dbReference type="Gene3D" id="3.40.50.300">
    <property type="entry name" value="P-loop containing nucleotide triphosphate hydrolases"/>
    <property type="match status" value="1"/>
</dbReference>
<keyword evidence="3" id="KW-1185">Reference proteome</keyword>
<sequence length="524" mass="58017">MRDERRRRRIDGHVGQGRFDAALVILDSWQAESPRDIEPELLRARVELLSGRYVAARARFLAAVRDRIAPAALAPDVVEGLRLFAAHDALADWARTYPHRALLAPADQARTAAALSAIGADGLARDWADAAVAAAPGDGVCRVNRALIRQYAGAFDDARADLDQVLGTPQESAMGYWLQARLRRQTADANHVAVLRERLQRPLDPRDRELLLYALFKELDDLGDTDAAWQALSAACASARARAPYDRARHERLFALLKQPINASAAAPQTPAMAASGPQRTDHLPIFIVGLHRSGTTLLESMLGAHAGVHTYGESPRLTAALRHAADYYCPVLIDEVLAQRLPQLDYARVRESFMAEGHHAIGTATHVTEKRPDNFQLVGAIRRAFPDAKVLHLRRNPLDVCFANLRETFPEAIAHANGMDDLAHYHGLYRDLMAHWHAAFPGFVLDVDYEDLVADPRETSRRVFDFCGLAWDDGVIDPARWRGRSIRTLSSVQARGTVNRASVGRWQAYARCLEPLRQGLGVD</sequence>
<proteinExistence type="predicted"/>
<evidence type="ECO:0000313" key="3">
    <source>
        <dbReference type="Proteomes" id="UP001165498"/>
    </source>
</evidence>
<protein>
    <submittedName>
        <fullName evidence="2">Sulfotransferase</fullName>
    </submittedName>
</protein>